<feature type="domain" description="Mon2/Sec7/BIG1-like HDS" evidence="1">
    <location>
        <begin position="995"/>
        <end position="1063"/>
    </location>
</feature>
<reference evidence="3" key="1">
    <citation type="submission" date="2013-10" db="EMBL/GenBank/DDBJ databases">
        <title>Genome sequencing of Onchocerca volvulus.</title>
        <authorList>
            <person name="Cotton J."/>
            <person name="Tsai J."/>
            <person name="Stanley E."/>
            <person name="Tracey A."/>
            <person name="Holroyd N."/>
            <person name="Lustigman S."/>
            <person name="Berriman M."/>
        </authorList>
    </citation>
    <scope>NUCLEOTIDE SEQUENCE</scope>
</reference>
<evidence type="ECO:0000259" key="1">
    <source>
        <dbReference type="Pfam" id="PF09324"/>
    </source>
</evidence>
<dbReference type="Proteomes" id="UP000024404">
    <property type="component" value="Unassembled WGS sequence"/>
</dbReference>
<accession>A0A8R1TLR4</accession>
<proteinExistence type="predicted"/>
<keyword evidence="3" id="KW-1185">Reference proteome</keyword>
<protein>
    <submittedName>
        <fullName evidence="2">DUF1981 domain-containing protein</fullName>
    </submittedName>
</protein>
<reference evidence="2" key="2">
    <citation type="submission" date="2022-06" db="UniProtKB">
        <authorList>
            <consortium name="EnsemblMetazoa"/>
        </authorList>
    </citation>
    <scope>IDENTIFICATION</scope>
</reference>
<evidence type="ECO:0000313" key="3">
    <source>
        <dbReference type="Proteomes" id="UP000024404"/>
    </source>
</evidence>
<dbReference type="EMBL" id="CMVM020000016">
    <property type="status" value="NOT_ANNOTATED_CDS"/>
    <property type="molecule type" value="Genomic_DNA"/>
</dbReference>
<dbReference type="EnsemblMetazoa" id="OVOC11909.1">
    <property type="protein sequence ID" value="OVOC11909.1"/>
    <property type="gene ID" value="WBGene00248718"/>
</dbReference>
<dbReference type="OMA" id="CRNNPFD"/>
<dbReference type="AlphaFoldDB" id="A0A8R1TLR4"/>
<organism evidence="2 3">
    <name type="scientific">Onchocerca volvulus</name>
    <dbReference type="NCBI Taxonomy" id="6282"/>
    <lineage>
        <taxon>Eukaryota</taxon>
        <taxon>Metazoa</taxon>
        <taxon>Ecdysozoa</taxon>
        <taxon>Nematoda</taxon>
        <taxon>Chromadorea</taxon>
        <taxon>Rhabditida</taxon>
        <taxon>Spirurina</taxon>
        <taxon>Spiruromorpha</taxon>
        <taxon>Filarioidea</taxon>
        <taxon>Onchocercidae</taxon>
        <taxon>Onchocerca</taxon>
    </lineage>
</organism>
<evidence type="ECO:0000313" key="2">
    <source>
        <dbReference type="EnsemblMetazoa" id="OVOC11909.1"/>
    </source>
</evidence>
<dbReference type="InterPro" id="IPR015403">
    <property type="entry name" value="Mon2/Sec7/BIG1-like_HDS"/>
</dbReference>
<name>A0A8R1TLR4_ONCVO</name>
<sequence>MDEHLQTIINLSAAKFRDLYAAAKSTRALCIFQQLLPIRLIIQKFHRLIQNDKIAEMLNNNNITMITLCDKCLHVLQLSLQCKHQKINQAAVDLLQILIRDERFMNKATTSESEIIMMSTLKSVNLLPVIKAPIQCRILTLIVEIMCKEERRITIETVMEALTLCMQTYGNAEERSVQLACRAAITQIFSSFCTLPQNNHCQEQIAIFMDATSLLNEVIKRVNATNPQSEQVIILLDAIYSILSSQPITVINHQPFVNAIWRELSPCMMKMLGEPEKSTRDIADSDEPFGQGQRSMTTYNKTIFDHPEIVLSLYQIIEQLLRLLASIPGMRSVLEAIFHKTLLYPRVDQRSEALRIIRKITKNEERFADIILISINSKTLTLWTVIIDCILECSNSTNIDIASEALRTLQTFLATASQICEADSDGTLSTELIDSILTFLPTDDLSLTSTIDNGKHDNREDNMKESEMIRSNSPENFENTDELCAMTEVLKKLSKKFKGEEIDEMVCCDSTNNNKSAEKEIETANCYIDELRNAIPKWLQIKSTIEIDEAIQEFASNFFSEFMIAQKNAFELHGQTQSHFLNSDAIYLTTYAALVVIFYENNNQTFSKAILFKFWFINEVLHSDCIVYSSDRWLTAVYENLTKLKLEFKSLEDTNIPLINIIEDYTGHGTQIMSDVRRIQQLLTKRSKHSLAACRACRWLLLTTWDKLLTAPSKLLSFRNKQYRIVRPKAAEAFDQAVYTLLAFARLCLEDRNQLIIERLVAATCPLDELRSFAIQEKLDSSTERLNKWPIRKSDVIAMQTILDIAIDCGIHKSKCWNDVIRCTEYIWEVEKYLFGTVIQDQISWISPISLNDDITDKAQHIDQILSSDDSDNLNVHIACRILQFLILSANRFYERAGKELNLASLCALMQNLVTASENCQHYVNSQKSNTLVDPTVILGRIFAISTTLSTRPLIHAMKIWPKIAHHIVQCASLRSNGKLNFFAIEGLGVCIAKLMINETNGFCYNQLIFQPLQNIVCTEMCLEESQEQIVTLLATFVHSHANMIGSGWRPLFKSENIASDLTIVSSVQATILDIFSAYLNIKNTNILIATALDYITCVLQYLNSTGSEKESILPSSNVTMASTALQNLLKVERMLQNLFDSADCTDQHLLQRLTLRERTQHCVDRYIDVSFLMEPLSTVLIEEPFFYIEQKIPPTDLDRLLEAPEITIPWKNFTASKRSCIEIYLSLLEGLTAVTFVCPASLQSNLLRTIADLIKEQMDTKFGIDFGAYGLSVIVFPMLQQWMRKDAAKHENNLKQAIGLFTEVVKQYLLQTKDNPWVNRAFFDTLTLLTECITCATNRISRLSYACLRFLIKTSIHSLTSERWTIIVRSLWNATSLTLAHLRLLMQYYVVDSTDPNGDLGSVCISAIEDSNFPCETLLLAQQIFLMDEQICSMAEPKETKKREVVLSNNDGTVQRISGDELVNILTSHQYILELIGTLLLNGIDLPVDGQTAAFLKKFDEQTENDNECNLYKLSPDVIAILFHCLDGSLLVARNFDKRSGLKMLIQGLYDFPILPNLCKQAVLAWTIRSLGMYEMIRKCPLEKEAIVQCLSSSDGCVRDDKYYIKQFQLCHREVCRYLCSMEKKLSTEALHHLARSHVTQQITLVRKDTVDENLYNLVSSEQTNEIISDYKRSKTAQTLVSPAKRGNPFKSDNEQQQEVAEEKLILSDGETRCCAWIEMSLAILEASLREENDKFEKLLPIIYENATMLISGSSSLRIREFAGRFLRKLSNFHRLS</sequence>
<dbReference type="Pfam" id="PF09324">
    <property type="entry name" value="Sec7-like_HDS"/>
    <property type="match status" value="1"/>
</dbReference>